<evidence type="ECO:0000313" key="2">
    <source>
        <dbReference type="EMBL" id="QKS73286.1"/>
    </source>
</evidence>
<dbReference type="EMBL" id="CP041372">
    <property type="protein sequence ID" value="QKS73286.1"/>
    <property type="molecule type" value="Genomic_DNA"/>
</dbReference>
<dbReference type="AlphaFoldDB" id="A0A859FKI0"/>
<reference evidence="3" key="1">
    <citation type="submission" date="2019-07" db="EMBL/GenBank/DDBJ databases">
        <title>Bacillus alkalisoli sp. nov. isolated from saline soil.</title>
        <authorList>
            <person name="Sun J.-Q."/>
            <person name="Xu L."/>
        </authorList>
    </citation>
    <scope>NUCLEOTIDE SEQUENCE [LARGE SCALE GENOMIC DNA]</scope>
    <source>
        <strain evidence="3">M4U3P1</strain>
    </source>
</reference>
<organism evidence="2 3">
    <name type="scientific">Paenalkalicoccus suaedae</name>
    <dbReference type="NCBI Taxonomy" id="2592382"/>
    <lineage>
        <taxon>Bacteria</taxon>
        <taxon>Bacillati</taxon>
        <taxon>Bacillota</taxon>
        <taxon>Bacilli</taxon>
        <taxon>Bacillales</taxon>
        <taxon>Bacillaceae</taxon>
        <taxon>Paenalkalicoccus</taxon>
    </lineage>
</organism>
<dbReference type="CDD" id="cd00085">
    <property type="entry name" value="HNHc"/>
    <property type="match status" value="1"/>
</dbReference>
<evidence type="ECO:0000259" key="1">
    <source>
        <dbReference type="Pfam" id="PF01844"/>
    </source>
</evidence>
<accession>A0A859FKI0</accession>
<sequence length="119" mass="13229">MFLTREQLTELEARTNCAYCGEEFNTTITGHKQIDHVMPLGEGITARGNLTAACSSCNAGKHNRHVLDYYARSDKFTDELLDALIADLAAQNQCTPKSMRGLLESSRELMSERRAAECT</sequence>
<name>A0A859FKI0_9BACI</name>
<feature type="domain" description="HNH" evidence="1">
    <location>
        <begin position="17"/>
        <end position="64"/>
    </location>
</feature>
<keyword evidence="2" id="KW-0255">Endonuclease</keyword>
<keyword evidence="2" id="KW-0378">Hydrolase</keyword>
<dbReference type="InterPro" id="IPR003615">
    <property type="entry name" value="HNH_nuc"/>
</dbReference>
<dbReference type="GO" id="GO:0003676">
    <property type="term" value="F:nucleic acid binding"/>
    <property type="evidence" value="ECO:0007669"/>
    <property type="project" value="InterPro"/>
</dbReference>
<keyword evidence="2" id="KW-0540">Nuclease</keyword>
<dbReference type="Gene3D" id="1.10.30.50">
    <property type="match status" value="1"/>
</dbReference>
<evidence type="ECO:0000313" key="3">
    <source>
        <dbReference type="Proteomes" id="UP000318138"/>
    </source>
</evidence>
<dbReference type="InterPro" id="IPR002711">
    <property type="entry name" value="HNH"/>
</dbReference>
<dbReference type="GO" id="GO:0004519">
    <property type="term" value="F:endonuclease activity"/>
    <property type="evidence" value="ECO:0007669"/>
    <property type="project" value="UniProtKB-KW"/>
</dbReference>
<dbReference type="KEGG" id="psua:FLK61_35390"/>
<dbReference type="Proteomes" id="UP000318138">
    <property type="component" value="Chromosome"/>
</dbReference>
<dbReference type="Pfam" id="PF01844">
    <property type="entry name" value="HNH"/>
    <property type="match status" value="1"/>
</dbReference>
<gene>
    <name evidence="2" type="ORF">FLK61_35390</name>
</gene>
<proteinExistence type="predicted"/>
<dbReference type="GO" id="GO:0008270">
    <property type="term" value="F:zinc ion binding"/>
    <property type="evidence" value="ECO:0007669"/>
    <property type="project" value="InterPro"/>
</dbReference>
<protein>
    <submittedName>
        <fullName evidence="2">HNH endonuclease</fullName>
    </submittedName>
</protein>
<keyword evidence="3" id="KW-1185">Reference proteome</keyword>